<dbReference type="Pfam" id="PF00150">
    <property type="entry name" value="Cellulase"/>
    <property type="match status" value="1"/>
</dbReference>
<dbReference type="GO" id="GO:0008810">
    <property type="term" value="F:cellulase activity"/>
    <property type="evidence" value="ECO:0007669"/>
    <property type="project" value="UniProtKB-EC"/>
</dbReference>
<dbReference type="AlphaFoldDB" id="A0A2C7AEG6"/>
<dbReference type="RefSeq" id="WP_099094564.1">
    <property type="nucleotide sequence ID" value="NZ_PDNU01000006.1"/>
</dbReference>
<dbReference type="PROSITE" id="PS00659">
    <property type="entry name" value="GLYCOSYL_HYDROL_F5"/>
    <property type="match status" value="1"/>
</dbReference>
<accession>A0A2C7AEG6</accession>
<feature type="domain" description="Glycoside hydrolase family 5" evidence="8">
    <location>
        <begin position="20"/>
        <end position="349"/>
    </location>
</feature>
<keyword evidence="4" id="KW-0136">Cellulose degradation</keyword>
<evidence type="ECO:0000313" key="10">
    <source>
        <dbReference type="Proteomes" id="UP000223527"/>
    </source>
</evidence>
<evidence type="ECO:0000256" key="2">
    <source>
        <dbReference type="ARBA" id="ARBA00012601"/>
    </source>
</evidence>
<evidence type="ECO:0000256" key="3">
    <source>
        <dbReference type="ARBA" id="ARBA00022801"/>
    </source>
</evidence>
<dbReference type="InterPro" id="IPR001547">
    <property type="entry name" value="Glyco_hydro_5"/>
</dbReference>
<dbReference type="EC" id="3.2.1.4" evidence="2"/>
<keyword evidence="5" id="KW-0119">Carbohydrate metabolism</keyword>
<dbReference type="EMBL" id="PDNU01000006">
    <property type="protein sequence ID" value="PHK95825.1"/>
    <property type="molecule type" value="Genomic_DNA"/>
</dbReference>
<reference evidence="9 10" key="1">
    <citation type="submission" date="2017-10" db="EMBL/GenBank/DDBJ databases">
        <authorList>
            <person name="Banno H."/>
            <person name="Chua N.-H."/>
        </authorList>
    </citation>
    <scope>NUCLEOTIDE SEQUENCE [LARGE SCALE GENOMIC DNA]</scope>
    <source>
        <strain evidence="9 10">YW11</strain>
    </source>
</reference>
<evidence type="ECO:0000259" key="8">
    <source>
        <dbReference type="Pfam" id="PF00150"/>
    </source>
</evidence>
<keyword evidence="7" id="KW-0624">Polysaccharide degradation</keyword>
<gene>
    <name evidence="9" type="ORF">CR162_05620</name>
</gene>
<proteinExistence type="predicted"/>
<dbReference type="SUPFAM" id="SSF51445">
    <property type="entry name" value="(Trans)glycosidases"/>
    <property type="match status" value="1"/>
</dbReference>
<evidence type="ECO:0000256" key="1">
    <source>
        <dbReference type="ARBA" id="ARBA00000966"/>
    </source>
</evidence>
<keyword evidence="3" id="KW-0378">Hydrolase</keyword>
<evidence type="ECO:0000256" key="5">
    <source>
        <dbReference type="ARBA" id="ARBA00023277"/>
    </source>
</evidence>
<sequence length="659" mass="70472">MLSRHQPGDGFFSTRGNEIVDAAGDPVRLAAVNWFGMETVRGAPDGLKARNWQEMMDQMKALGFNAIRLPFSSEVLDGKLAPTDIDYARNPDLAGLSGLGLLDRIVGYAGEIGLRIILDRHRGPAGDGPNGSGLWYDSAHPESEWIADWVMLAQRYRGNPAVIGADLHNEPHNEASWGGGDPRTDWHAAAQRAGAAIQGVNPDWLILVEGIGQHEGDHYWWGGNLQGVAARPVVLPVGNKVVYSPHDYPNSVYAQPWFGGDDLTATLPAVFDRQWGYISREGIAPILLGEFGSRLQDPKDVQWLLALAGDPARNRPGTLNGDHDGDGTVDAGAPAAGLSWAWWSWNPNSGDTGGILTDNWTTPDRGKLAILDFIAGTDFGATRMLVAPLQGGLVSGGEGLDMLRIDQNSAPWRVLRDGEALLARNLNTGATLSGGAVEMVRFADGVRVDLRSLASERPLEYVASHADLVAAFGADALAGSVHRLQHGLAEGRATTFDGLAYIASHADLMAAFGASEDAGALHYIRFGRAEGRATAFDPASYLAAHEDLLDAFWRDTEAAAAHYIRFGHAEGRATAFGAAHYIAGHDDLIGAFGTDLRAGTQHWLAHGHAEGRSATAFDAAQYLRNYADLRDAFGADEQAAALHYIAFGHAEGRDDAPLG</sequence>
<dbReference type="GO" id="GO:0030245">
    <property type="term" value="P:cellulose catabolic process"/>
    <property type="evidence" value="ECO:0007669"/>
    <property type="project" value="UniProtKB-KW"/>
</dbReference>
<evidence type="ECO:0000313" key="9">
    <source>
        <dbReference type="EMBL" id="PHK95825.1"/>
    </source>
</evidence>
<keyword evidence="6" id="KW-0326">Glycosidase</keyword>
<dbReference type="PANTHER" id="PTHR35923:SF2">
    <property type="entry name" value="ENDOGLUCANASE"/>
    <property type="match status" value="1"/>
</dbReference>
<dbReference type="PANTHER" id="PTHR35923">
    <property type="entry name" value="MAJOR EXTRACELLULAR ENDOGLUCANASE"/>
    <property type="match status" value="1"/>
</dbReference>
<evidence type="ECO:0000256" key="7">
    <source>
        <dbReference type="ARBA" id="ARBA00023326"/>
    </source>
</evidence>
<evidence type="ECO:0000256" key="6">
    <source>
        <dbReference type="ARBA" id="ARBA00023295"/>
    </source>
</evidence>
<dbReference type="Gene3D" id="3.20.20.80">
    <property type="entry name" value="Glycosidases"/>
    <property type="match status" value="1"/>
</dbReference>
<dbReference type="InterPro" id="IPR018087">
    <property type="entry name" value="Glyco_hydro_5_CS"/>
</dbReference>
<comment type="caution">
    <text evidence="9">The sequence shown here is derived from an EMBL/GenBank/DDBJ whole genome shotgun (WGS) entry which is preliminary data.</text>
</comment>
<dbReference type="InterPro" id="IPR017853">
    <property type="entry name" value="GH"/>
</dbReference>
<protein>
    <recommendedName>
        <fullName evidence="2">cellulase</fullName>
        <ecNumber evidence="2">3.2.1.4</ecNumber>
    </recommendedName>
</protein>
<dbReference type="Proteomes" id="UP000223527">
    <property type="component" value="Unassembled WGS sequence"/>
</dbReference>
<organism evidence="9 10">
    <name type="scientific">Teichococcus rhizosphaerae</name>
    <dbReference type="NCBI Taxonomy" id="1335062"/>
    <lineage>
        <taxon>Bacteria</taxon>
        <taxon>Pseudomonadati</taxon>
        <taxon>Pseudomonadota</taxon>
        <taxon>Alphaproteobacteria</taxon>
        <taxon>Acetobacterales</taxon>
        <taxon>Roseomonadaceae</taxon>
        <taxon>Roseomonas</taxon>
    </lineage>
</organism>
<keyword evidence="10" id="KW-1185">Reference proteome</keyword>
<evidence type="ECO:0000256" key="4">
    <source>
        <dbReference type="ARBA" id="ARBA00023001"/>
    </source>
</evidence>
<comment type="catalytic activity">
    <reaction evidence="1">
        <text>Endohydrolysis of (1-&gt;4)-beta-D-glucosidic linkages in cellulose, lichenin and cereal beta-D-glucans.</text>
        <dbReference type="EC" id="3.2.1.4"/>
    </reaction>
</comment>
<name>A0A2C7AEG6_9PROT</name>